<evidence type="ECO:0000313" key="1">
    <source>
        <dbReference type="EMBL" id="AHZ35564.1"/>
    </source>
</evidence>
<sequence>MIGTYDDRISLRLLFFNLWIKRRPNDPINHRKTKKKQRTMHEIATSTDHLVSPSLSEYAEQLADEFAKTKHPIFTPSQLFSTFTRLETIFNRTGHFPDLFSTPIKYLGFLIFMPDSSVLFDPPTPEHSYYNLKKNHKMSFSELETLLTAKALTGQIIKTEINDFADSFETYYYDPRSERASFGFLRRTAMVRFDFLSYKYNNDLTATEREKLPTWASNLITRMNVVNTSLPYEINCGNINVNQHFAVIVLKNAKTNVTRARFWTVLDDERNFVSIKMDLQAITFERNDQTISGNLKHILSNCVALGEPFVFNALDYCFKITLLETGLSPLDDVVTIRMKDLLRVFQEGQDIQVIGNKGVGKSEIGKRLSVLYPSLLVVDSDDYGKFLVLLLNLVPSMFKNSEFEVDEIALTDDLYFQAMADFISLKQSENDNIDSIFEHIMEGLIEPNTLGNGDIQGEAIMDSYNRIFHYIQGSKIVGYRRFITEYVRLMYTNFNKNQTCHFVHSYCELAFVPHSLAYITLHSSYNSAVIGILPRNGQSVLSPTRAIANQMLHSFYERYTSNMNPTPAFLFSYFFGLTKGINPLTAVSILC</sequence>
<proteinExistence type="predicted"/>
<name>A0A024CJX4_9REOV</name>
<protein>
    <submittedName>
        <fullName evidence="1">Core structral protein</fullName>
    </submittedName>
</protein>
<accession>A0A024CJX4</accession>
<dbReference type="EMBL" id="KJ493782">
    <property type="protein sequence ID" value="AHZ35564.1"/>
    <property type="molecule type" value="Genomic_RNA"/>
</dbReference>
<organism evidence="1">
    <name type="scientific">Southern rice black-streaked dwarf virus</name>
    <dbReference type="NCBI Taxonomy" id="519497"/>
    <lineage>
        <taxon>Viruses</taxon>
        <taxon>Riboviria</taxon>
        <taxon>Orthornavirae</taxon>
        <taxon>Duplornaviricota</taxon>
        <taxon>Resentoviricetes</taxon>
        <taxon>Reovirales</taxon>
        <taxon>Spinareoviridae</taxon>
        <taxon>Fijivirus</taxon>
        <taxon>Fijivirus boryzae</taxon>
    </lineage>
</organism>
<reference evidence="1" key="1">
    <citation type="submission" date="2014-02" db="EMBL/GenBank/DDBJ databases">
        <authorList>
            <person name="Wang Z."/>
            <person name="Song B."/>
        </authorList>
    </citation>
    <scope>NUCLEOTIDE SEQUENCE</scope>
    <source>
        <strain evidence="1">ZCD1</strain>
    </source>
</reference>